<dbReference type="STRING" id="263852.SAMN02745116_00572"/>
<gene>
    <name evidence="2" type="ORF">SAMN02745116_00572</name>
</gene>
<keyword evidence="3" id="KW-1185">Reference proteome</keyword>
<feature type="region of interest" description="Disordered" evidence="1">
    <location>
        <begin position="122"/>
        <end position="144"/>
    </location>
</feature>
<evidence type="ECO:0000313" key="3">
    <source>
        <dbReference type="Proteomes" id="UP000190328"/>
    </source>
</evidence>
<protein>
    <submittedName>
        <fullName evidence="2">Uncharacterized protein</fullName>
    </submittedName>
</protein>
<accession>A0A1T4L9K2</accession>
<dbReference type="EMBL" id="FUXI01000005">
    <property type="protein sequence ID" value="SJZ51314.1"/>
    <property type="molecule type" value="Genomic_DNA"/>
</dbReference>
<dbReference type="RefSeq" id="WP_078806532.1">
    <property type="nucleotide sequence ID" value="NZ_FUXI01000005.1"/>
</dbReference>
<evidence type="ECO:0000256" key="1">
    <source>
        <dbReference type="SAM" id="MobiDB-lite"/>
    </source>
</evidence>
<sequence length="331" mass="35787">MKKEEIDKVKEELKTNEKEVKAFDDQKYKELFSEFSSTDKEVSTFVEKVEKMFQTQTEVNDLFTVKVLNGSEVGKEIILKKDVKNESIVSLEKQLVTKEKDTAFKAKVRDVLIQARGQFTDIENARKATTESEKDKGSRDKNKKALELVGKIKNTDVKKELEGKLNPIKAELDKKDKEAEEKRKAEEKKKAESEGVKVATNSEDALAEANSSGQPVYDSGSGTYVQPTYPSSNSSGGGTTNTGGGSTASSGGGSTASTPSTPSTPAPSQPTPPPSQPAPPANQVKHYLYITDSNDVETFKGVFDTREAAENAGKAAIAAMGGNGGYRVVSI</sequence>
<organism evidence="2 3">
    <name type="scientific">Pilibacter termitis</name>
    <dbReference type="NCBI Taxonomy" id="263852"/>
    <lineage>
        <taxon>Bacteria</taxon>
        <taxon>Bacillati</taxon>
        <taxon>Bacillota</taxon>
        <taxon>Bacilli</taxon>
        <taxon>Lactobacillales</taxon>
        <taxon>Enterococcaceae</taxon>
        <taxon>Pilibacter</taxon>
    </lineage>
</organism>
<reference evidence="2 3" key="1">
    <citation type="submission" date="2017-02" db="EMBL/GenBank/DDBJ databases">
        <authorList>
            <person name="Peterson S.W."/>
        </authorList>
    </citation>
    <scope>NUCLEOTIDE SEQUENCE [LARGE SCALE GENOMIC DNA]</scope>
    <source>
        <strain evidence="2 3">ATCC BAA-1030</strain>
    </source>
</reference>
<feature type="compositionally biased region" description="Basic and acidic residues" evidence="1">
    <location>
        <begin position="170"/>
        <end position="195"/>
    </location>
</feature>
<name>A0A1T4L9K2_9ENTE</name>
<feature type="compositionally biased region" description="Gly residues" evidence="1">
    <location>
        <begin position="235"/>
        <end position="254"/>
    </location>
</feature>
<evidence type="ECO:0000313" key="2">
    <source>
        <dbReference type="EMBL" id="SJZ51314.1"/>
    </source>
</evidence>
<dbReference type="Proteomes" id="UP000190328">
    <property type="component" value="Unassembled WGS sequence"/>
</dbReference>
<feature type="region of interest" description="Disordered" evidence="1">
    <location>
        <begin position="167"/>
        <end position="286"/>
    </location>
</feature>
<feature type="compositionally biased region" description="Basic and acidic residues" evidence="1">
    <location>
        <begin position="123"/>
        <end position="144"/>
    </location>
</feature>
<dbReference type="AlphaFoldDB" id="A0A1T4L9K2"/>
<proteinExistence type="predicted"/>
<feature type="compositionally biased region" description="Polar residues" evidence="1">
    <location>
        <begin position="199"/>
        <end position="229"/>
    </location>
</feature>
<feature type="compositionally biased region" description="Pro residues" evidence="1">
    <location>
        <begin position="262"/>
        <end position="280"/>
    </location>
</feature>